<dbReference type="PRINTS" id="PR00838">
    <property type="entry name" value="V5ALLERGEN"/>
</dbReference>
<evidence type="ECO:0000313" key="8">
    <source>
        <dbReference type="EMBL" id="KAD2393156.1"/>
    </source>
</evidence>
<dbReference type="InterPro" id="IPR001283">
    <property type="entry name" value="CRISP-related"/>
</dbReference>
<dbReference type="Pfam" id="PF00188">
    <property type="entry name" value="CAP"/>
    <property type="match status" value="1"/>
</dbReference>
<evidence type="ECO:0000256" key="6">
    <source>
        <dbReference type="ARBA" id="ARBA00023265"/>
    </source>
</evidence>
<evidence type="ECO:0000256" key="1">
    <source>
        <dbReference type="ARBA" id="ARBA00003143"/>
    </source>
</evidence>
<evidence type="ECO:0000313" key="9">
    <source>
        <dbReference type="Proteomes" id="UP000326396"/>
    </source>
</evidence>
<dbReference type="CDD" id="cd05381">
    <property type="entry name" value="CAP_PR-1"/>
    <property type="match status" value="1"/>
</dbReference>
<dbReference type="FunFam" id="3.40.33.10:FF:000006">
    <property type="entry name" value="Putative pathogenesis-related protein 1"/>
    <property type="match status" value="1"/>
</dbReference>
<dbReference type="Proteomes" id="UP000326396">
    <property type="component" value="Linkage Group LG9"/>
</dbReference>
<dbReference type="AlphaFoldDB" id="A0A5N6LLT4"/>
<reference evidence="8 9" key="1">
    <citation type="submission" date="2019-05" db="EMBL/GenBank/DDBJ databases">
        <title>Mikania micrantha, genome provides insights into the molecular mechanism of rapid growth.</title>
        <authorList>
            <person name="Liu B."/>
        </authorList>
    </citation>
    <scope>NUCLEOTIDE SEQUENCE [LARGE SCALE GENOMIC DNA]</scope>
    <source>
        <strain evidence="8">NLD-2019</strain>
        <tissue evidence="8">Leaf</tissue>
    </source>
</reference>
<dbReference type="InterPro" id="IPR002413">
    <property type="entry name" value="V5_allergen-like"/>
</dbReference>
<dbReference type="GO" id="GO:0005576">
    <property type="term" value="C:extracellular region"/>
    <property type="evidence" value="ECO:0007669"/>
    <property type="project" value="InterPro"/>
</dbReference>
<dbReference type="InterPro" id="IPR035940">
    <property type="entry name" value="CAP_sf"/>
</dbReference>
<protein>
    <recommendedName>
        <fullName evidence="7">SCP domain-containing protein</fullName>
    </recommendedName>
</protein>
<dbReference type="Gene3D" id="3.40.33.10">
    <property type="entry name" value="CAP"/>
    <property type="match status" value="1"/>
</dbReference>
<dbReference type="OrthoDB" id="337038at2759"/>
<comment type="caution">
    <text evidence="8">The sequence shown here is derived from an EMBL/GenBank/DDBJ whole genome shotgun (WGS) entry which is preliminary data.</text>
</comment>
<proteinExistence type="inferred from homology"/>
<evidence type="ECO:0000259" key="7">
    <source>
        <dbReference type="SMART" id="SM00198"/>
    </source>
</evidence>
<evidence type="ECO:0000256" key="4">
    <source>
        <dbReference type="ARBA" id="ARBA00022821"/>
    </source>
</evidence>
<keyword evidence="6" id="KW-0568">Pathogenesis-related protein</keyword>
<comment type="function">
    <text evidence="1">Probably involved in the defense reaction of plants against pathogens.</text>
</comment>
<evidence type="ECO:0000256" key="3">
    <source>
        <dbReference type="ARBA" id="ARBA00022729"/>
    </source>
</evidence>
<dbReference type="GO" id="GO:0098542">
    <property type="term" value="P:defense response to other organism"/>
    <property type="evidence" value="ECO:0007669"/>
    <property type="project" value="UniProtKB-ARBA"/>
</dbReference>
<dbReference type="InterPro" id="IPR014044">
    <property type="entry name" value="CAP_dom"/>
</dbReference>
<keyword evidence="5" id="KW-1015">Disulfide bond</keyword>
<evidence type="ECO:0000256" key="2">
    <source>
        <dbReference type="ARBA" id="ARBA00009923"/>
    </source>
</evidence>
<dbReference type="EMBL" id="SZYD01000019">
    <property type="protein sequence ID" value="KAD2393156.1"/>
    <property type="molecule type" value="Genomic_DNA"/>
</dbReference>
<keyword evidence="4" id="KW-0611">Plant defense</keyword>
<keyword evidence="3" id="KW-0732">Signal</keyword>
<dbReference type="SUPFAM" id="SSF55797">
    <property type="entry name" value="PR-1-like"/>
    <property type="match status" value="1"/>
</dbReference>
<feature type="domain" description="SCP" evidence="7">
    <location>
        <begin position="35"/>
        <end position="166"/>
    </location>
</feature>
<dbReference type="PRINTS" id="PR00837">
    <property type="entry name" value="V5TPXLIKE"/>
</dbReference>
<sequence>MLHLHLAPLLMDQYRIQSVAIFLLIFSTFIHLSLASTQPFLIPHNQARAQVGVQPLIWNNTLAMYARGYAYERISDCNLQHSDGPFGENIAVGYDDQFPVPVAVNLWVDEKQYYDYESNSCVGDECLHYTQVVWSDSVHLGCAKVSCYAGGWFVICSYDPPGNYVGERPY</sequence>
<comment type="similarity">
    <text evidence="2">Belongs to the CRISP family.</text>
</comment>
<gene>
    <name evidence="8" type="ORF">E3N88_40133</name>
</gene>
<dbReference type="InterPro" id="IPR018244">
    <property type="entry name" value="Allrgn_V5/Tpx1_CS"/>
</dbReference>
<keyword evidence="9" id="KW-1185">Reference proteome</keyword>
<evidence type="ECO:0000256" key="5">
    <source>
        <dbReference type="ARBA" id="ARBA00023157"/>
    </source>
</evidence>
<name>A0A5N6LLT4_9ASTR</name>
<accession>A0A5N6LLT4</accession>
<dbReference type="PROSITE" id="PS01010">
    <property type="entry name" value="CRISP_2"/>
    <property type="match status" value="1"/>
</dbReference>
<dbReference type="SMART" id="SM00198">
    <property type="entry name" value="SCP"/>
    <property type="match status" value="1"/>
</dbReference>
<dbReference type="PANTHER" id="PTHR10334">
    <property type="entry name" value="CYSTEINE-RICH SECRETORY PROTEIN-RELATED"/>
    <property type="match status" value="1"/>
</dbReference>
<organism evidence="8 9">
    <name type="scientific">Mikania micrantha</name>
    <name type="common">bitter vine</name>
    <dbReference type="NCBI Taxonomy" id="192012"/>
    <lineage>
        <taxon>Eukaryota</taxon>
        <taxon>Viridiplantae</taxon>
        <taxon>Streptophyta</taxon>
        <taxon>Embryophyta</taxon>
        <taxon>Tracheophyta</taxon>
        <taxon>Spermatophyta</taxon>
        <taxon>Magnoliopsida</taxon>
        <taxon>eudicotyledons</taxon>
        <taxon>Gunneridae</taxon>
        <taxon>Pentapetalae</taxon>
        <taxon>asterids</taxon>
        <taxon>campanulids</taxon>
        <taxon>Asterales</taxon>
        <taxon>Asteraceae</taxon>
        <taxon>Asteroideae</taxon>
        <taxon>Heliantheae alliance</taxon>
        <taxon>Eupatorieae</taxon>
        <taxon>Mikania</taxon>
    </lineage>
</organism>